<dbReference type="InterPro" id="IPR006221">
    <property type="entry name" value="TrpG/PapA_dom"/>
</dbReference>
<dbReference type="PRINTS" id="PR00097">
    <property type="entry name" value="ANTSNTHASEII"/>
</dbReference>
<dbReference type="KEGG" id="cth:Cthe_0874"/>
<dbReference type="Gene3D" id="3.40.50.880">
    <property type="match status" value="1"/>
</dbReference>
<dbReference type="GeneID" id="35805144"/>
<accession>A3DDS9</accession>
<dbReference type="NCBIfam" id="TIGR00566">
    <property type="entry name" value="trpG_papA"/>
    <property type="match status" value="1"/>
</dbReference>
<dbReference type="Proteomes" id="UP000002145">
    <property type="component" value="Chromosome"/>
</dbReference>
<dbReference type="OrthoDB" id="9804328at2"/>
<dbReference type="InterPro" id="IPR050472">
    <property type="entry name" value="Anth_synth/Amidotransfase"/>
</dbReference>
<dbReference type="AlphaFoldDB" id="A3DDS9"/>
<organism evidence="3 4">
    <name type="scientific">Acetivibrio thermocellus (strain ATCC 27405 / DSM 1237 / JCM 9322 / NBRC 103400 / NCIMB 10682 / NRRL B-4536 / VPI 7372)</name>
    <name type="common">Clostridium thermocellum</name>
    <dbReference type="NCBI Taxonomy" id="203119"/>
    <lineage>
        <taxon>Bacteria</taxon>
        <taxon>Bacillati</taxon>
        <taxon>Bacillota</taxon>
        <taxon>Clostridia</taxon>
        <taxon>Eubacteriales</taxon>
        <taxon>Oscillospiraceae</taxon>
        <taxon>Acetivibrio</taxon>
    </lineage>
</organism>
<dbReference type="PANTHER" id="PTHR43418:SF4">
    <property type="entry name" value="MULTIFUNCTIONAL TRYPTOPHAN BIOSYNTHESIS PROTEIN"/>
    <property type="match status" value="1"/>
</dbReference>
<dbReference type="STRING" id="203119.Cthe_0874"/>
<dbReference type="PROSITE" id="PS51273">
    <property type="entry name" value="GATASE_TYPE_1"/>
    <property type="match status" value="1"/>
</dbReference>
<evidence type="ECO:0000259" key="2">
    <source>
        <dbReference type="Pfam" id="PF00117"/>
    </source>
</evidence>
<dbReference type="GO" id="GO:0000162">
    <property type="term" value="P:L-tryptophan biosynthetic process"/>
    <property type="evidence" value="ECO:0007669"/>
    <property type="project" value="TreeGrafter"/>
</dbReference>
<dbReference type="PRINTS" id="PR00096">
    <property type="entry name" value="GATASE"/>
</dbReference>
<evidence type="ECO:0000256" key="1">
    <source>
        <dbReference type="ARBA" id="ARBA00022962"/>
    </source>
</evidence>
<reference evidence="3 4" key="2">
    <citation type="journal article" date="2013" name="Biotechnol. Biofuels">
        <title>Global transcriptome analysis of Clostridium thermocellum ATCC 27405 during growth on dilute acid pretreated Populus and switchgrass.</title>
        <authorList>
            <person name="Wilson C.M."/>
            <person name="Rodriguez M.Jr."/>
            <person name="Johnson C.M."/>
            <person name="Martin S.L."/>
            <person name="Chu T.M."/>
            <person name="Wolfinger R.D."/>
            <person name="Hauser L.J."/>
            <person name="Land M.L."/>
            <person name="Klingeman D.M."/>
            <person name="Syed M.H."/>
            <person name="Ragauskas A.J."/>
            <person name="Tschaplinski T.J."/>
            <person name="Mielenz J.R."/>
            <person name="Brown S.D."/>
        </authorList>
    </citation>
    <scope>NUCLEOTIDE SEQUENCE [LARGE SCALE GENOMIC DNA]</scope>
    <source>
        <strain evidence="4">ATCC 27405 / DSM 1237 / JCM 9322 / NBRC 103400 / NCIMB 10682 / NRRL B-4536 / VPI 7372</strain>
    </source>
</reference>
<dbReference type="FunFam" id="3.40.50.880:FF:000003">
    <property type="entry name" value="Anthranilate synthase component II"/>
    <property type="match status" value="1"/>
</dbReference>
<dbReference type="InterPro" id="IPR017926">
    <property type="entry name" value="GATASE"/>
</dbReference>
<dbReference type="PANTHER" id="PTHR43418">
    <property type="entry name" value="MULTIFUNCTIONAL TRYPTOPHAN BIOSYNTHESIS PROTEIN-RELATED"/>
    <property type="match status" value="1"/>
</dbReference>
<dbReference type="GO" id="GO:0005829">
    <property type="term" value="C:cytosol"/>
    <property type="evidence" value="ECO:0007669"/>
    <property type="project" value="TreeGrafter"/>
</dbReference>
<dbReference type="HOGENOM" id="CLU_014340_1_3_9"/>
<evidence type="ECO:0000313" key="4">
    <source>
        <dbReference type="Proteomes" id="UP000002145"/>
    </source>
</evidence>
<keyword evidence="1 3" id="KW-0315">Glutamine amidotransferase</keyword>
<sequence length="201" mass="22701">MIENILIIDNYDSFTYNLYQYVGEISPNIEVYRNDKITLEKIEEMNPTHIIISPGPGFPKDAGICIEAIRKFGRYIPILGVCLGHQAIGEAFGGKVVHAKELMHGKASEVEIDRECLIFRNLPEKIRVGRYHSLIVQKEGLPECLKITAVTQDGEIMGLMHKSFPVFGIQFHPESILTPEGKAILKNFINIKRVNIKRVAI</sequence>
<reference evidence="4" key="1">
    <citation type="submission" date="2007-02" db="EMBL/GenBank/DDBJ databases">
        <title>Complete sequence of Clostridium thermocellum ATCC 27405.</title>
        <authorList>
            <consortium name="US DOE Joint Genome Institute"/>
            <person name="Copeland A."/>
            <person name="Lucas S."/>
            <person name="Lapidus A."/>
            <person name="Barry K."/>
            <person name="Detter J.C."/>
            <person name="Glavina del Rio T."/>
            <person name="Hammon N."/>
            <person name="Israni S."/>
            <person name="Dalin E."/>
            <person name="Tice H."/>
            <person name="Pitluck S."/>
            <person name="Chertkov O."/>
            <person name="Brettin T."/>
            <person name="Bruce D."/>
            <person name="Han C."/>
            <person name="Tapia R."/>
            <person name="Gilna P."/>
            <person name="Schmutz J."/>
            <person name="Larimer F."/>
            <person name="Land M."/>
            <person name="Hauser L."/>
            <person name="Kyrpides N."/>
            <person name="Mikhailova N."/>
            <person name="Wu J.H.D."/>
            <person name="Newcomb M."/>
            <person name="Richardson P."/>
        </authorList>
    </citation>
    <scope>NUCLEOTIDE SEQUENCE [LARGE SCALE GENOMIC DNA]</scope>
    <source>
        <strain evidence="4">ATCC 27405 / DSM 1237 / JCM 9322 / NBRC 103400 / NCIMB 10682 / NRRL B-4536 / VPI 7372</strain>
    </source>
</reference>
<dbReference type="GO" id="GO:0004049">
    <property type="term" value="F:anthranilate synthase activity"/>
    <property type="evidence" value="ECO:0007669"/>
    <property type="project" value="TreeGrafter"/>
</dbReference>
<dbReference type="EMBL" id="CP000568">
    <property type="protein sequence ID" value="ABN52108.1"/>
    <property type="molecule type" value="Genomic_DNA"/>
</dbReference>
<proteinExistence type="predicted"/>
<evidence type="ECO:0000313" key="3">
    <source>
        <dbReference type="EMBL" id="ABN52108.1"/>
    </source>
</evidence>
<dbReference type="CDD" id="cd01743">
    <property type="entry name" value="GATase1_Anthranilate_Synthase"/>
    <property type="match status" value="1"/>
</dbReference>
<keyword evidence="4" id="KW-1185">Reference proteome</keyword>
<dbReference type="eggNOG" id="COG0512">
    <property type="taxonomic scope" value="Bacteria"/>
</dbReference>
<gene>
    <name evidence="3" type="ordered locus">Cthe_0874</name>
</gene>
<dbReference type="RefSeq" id="WP_004463400.1">
    <property type="nucleotide sequence ID" value="NC_009012.1"/>
</dbReference>
<dbReference type="PRINTS" id="PR00099">
    <property type="entry name" value="CPSGATASE"/>
</dbReference>
<dbReference type="Pfam" id="PF00117">
    <property type="entry name" value="GATase"/>
    <property type="match status" value="1"/>
</dbReference>
<dbReference type="SUPFAM" id="SSF52317">
    <property type="entry name" value="Class I glutamine amidotransferase-like"/>
    <property type="match status" value="1"/>
</dbReference>
<feature type="domain" description="Glutamine amidotransferase" evidence="2">
    <location>
        <begin position="6"/>
        <end position="189"/>
    </location>
</feature>
<name>A3DDS9_ACET2</name>
<protein>
    <submittedName>
        <fullName evidence="3">Glutamine amidotransferase of anthranilate synthase</fullName>
    </submittedName>
</protein>
<dbReference type="InterPro" id="IPR029062">
    <property type="entry name" value="Class_I_gatase-like"/>
</dbReference>